<gene>
    <name evidence="1" type="ORF">APZ42_000801</name>
</gene>
<keyword evidence="2" id="KW-1185">Reference proteome</keyword>
<evidence type="ECO:0000313" key="2">
    <source>
        <dbReference type="Proteomes" id="UP000076858"/>
    </source>
</evidence>
<reference evidence="1 2" key="1">
    <citation type="submission" date="2016-03" db="EMBL/GenBank/DDBJ databases">
        <title>EvidentialGene: Evidence-directed Construction of Genes on Genomes.</title>
        <authorList>
            <person name="Gilbert D.G."/>
            <person name="Choi J.-H."/>
            <person name="Mockaitis K."/>
            <person name="Colbourne J."/>
            <person name="Pfrender M."/>
        </authorList>
    </citation>
    <scope>NUCLEOTIDE SEQUENCE [LARGE SCALE GENOMIC DNA]</scope>
    <source>
        <strain evidence="1 2">Xinb3</strain>
        <tissue evidence="1">Complete organism</tissue>
    </source>
</reference>
<dbReference type="AlphaFoldDB" id="A0A164JDA3"/>
<proteinExistence type="predicted"/>
<evidence type="ECO:0000313" key="1">
    <source>
        <dbReference type="EMBL" id="KZS02234.1"/>
    </source>
</evidence>
<accession>A0A164JDA3</accession>
<comment type="caution">
    <text evidence="1">The sequence shown here is derived from an EMBL/GenBank/DDBJ whole genome shotgun (WGS) entry which is preliminary data.</text>
</comment>
<organism evidence="1 2">
    <name type="scientific">Daphnia magna</name>
    <dbReference type="NCBI Taxonomy" id="35525"/>
    <lineage>
        <taxon>Eukaryota</taxon>
        <taxon>Metazoa</taxon>
        <taxon>Ecdysozoa</taxon>
        <taxon>Arthropoda</taxon>
        <taxon>Crustacea</taxon>
        <taxon>Branchiopoda</taxon>
        <taxon>Diplostraca</taxon>
        <taxon>Cladocera</taxon>
        <taxon>Anomopoda</taxon>
        <taxon>Daphniidae</taxon>
        <taxon>Daphnia</taxon>
    </lineage>
</organism>
<dbReference type="EMBL" id="LRGB01004925">
    <property type="protein sequence ID" value="KZS02234.1"/>
    <property type="molecule type" value="Genomic_DNA"/>
</dbReference>
<name>A0A164JDA3_9CRUS</name>
<protein>
    <submittedName>
        <fullName evidence="1">Uncharacterized protein</fullName>
    </submittedName>
</protein>
<dbReference type="Proteomes" id="UP000076858">
    <property type="component" value="Unassembled WGS sequence"/>
</dbReference>
<sequence>MTSSTRVARDPPKSVTDMSNIISLNNMLRSNSKSHCLSLGSGNIKSFTLTGDLKSPNLTQIFLAILLLNFKL</sequence>